<dbReference type="EMBL" id="CP080467">
    <property type="protein sequence ID" value="UNO47796.1"/>
    <property type="molecule type" value="Genomic_DNA"/>
</dbReference>
<keyword evidence="9" id="KW-1185">Reference proteome</keyword>
<feature type="binding site" evidence="6">
    <location>
        <position position="102"/>
    </location>
    <ligand>
        <name>a divalent metal cation</name>
        <dbReference type="ChEBI" id="CHEBI:60240"/>
        <label>1</label>
    </ligand>
</feature>
<dbReference type="RefSeq" id="WP_021298657.1">
    <property type="nucleotide sequence ID" value="NZ_AURB01000200.1"/>
</dbReference>
<keyword evidence="4 6" id="KW-0479">Metal-binding</keyword>
<dbReference type="InterPro" id="IPR000994">
    <property type="entry name" value="Pept_M24"/>
</dbReference>
<evidence type="ECO:0000256" key="3">
    <source>
        <dbReference type="ARBA" id="ARBA00022670"/>
    </source>
</evidence>
<dbReference type="GO" id="GO:0070006">
    <property type="term" value="F:metalloaminopeptidase activity"/>
    <property type="evidence" value="ECO:0007669"/>
    <property type="project" value="UniProtKB-UniRule"/>
</dbReference>
<dbReference type="GO" id="GO:0006508">
    <property type="term" value="P:proteolysis"/>
    <property type="evidence" value="ECO:0007669"/>
    <property type="project" value="UniProtKB-KW"/>
</dbReference>
<name>T0BKH6_ALIAG</name>
<accession>T0BKH6</accession>
<dbReference type="EC" id="3.4.11.18" evidence="6 7"/>
<dbReference type="Gene3D" id="3.90.230.10">
    <property type="entry name" value="Creatinase/methionine aminopeptidase superfamily"/>
    <property type="match status" value="1"/>
</dbReference>
<keyword evidence="2 6" id="KW-0031">Aminopeptidase</keyword>
<evidence type="ECO:0000313" key="8">
    <source>
        <dbReference type="EMBL" id="UNO47796.1"/>
    </source>
</evidence>
<feature type="binding site" evidence="6">
    <location>
        <position position="240"/>
    </location>
    <ligand>
        <name>a divalent metal cation</name>
        <dbReference type="ChEBI" id="CHEBI:60240"/>
        <label>2</label>
        <note>catalytic</note>
    </ligand>
</feature>
<reference evidence="9" key="1">
    <citation type="journal article" date="2022" name="G3 (Bethesda)">
        <title>Unveiling the complete genome sequence of Alicyclobacillus acidoterrestris DSM 3922T, a taint-producing strain.</title>
        <authorList>
            <person name="Leonardo I.C."/>
            <person name="Barreto Crespo M.T."/>
            <person name="Gaspar F.B."/>
        </authorList>
    </citation>
    <scope>NUCLEOTIDE SEQUENCE [LARGE SCALE GENOMIC DNA]</scope>
    <source>
        <strain evidence="9">DSM 3922</strain>
    </source>
</reference>
<keyword evidence="5 6" id="KW-0378">Hydrolase</keyword>
<feature type="binding site" evidence="6">
    <location>
        <position position="113"/>
    </location>
    <ligand>
        <name>a divalent metal cation</name>
        <dbReference type="ChEBI" id="CHEBI:60240"/>
        <label>2</label>
        <note>catalytic</note>
    </ligand>
</feature>
<feature type="binding site" evidence="6">
    <location>
        <position position="85"/>
    </location>
    <ligand>
        <name>substrate</name>
    </ligand>
</feature>
<comment type="subunit">
    <text evidence="6">Monomer.</text>
</comment>
<dbReference type="Gene3D" id="3.40.630.30">
    <property type="match status" value="1"/>
</dbReference>
<feature type="binding site" evidence="6">
    <location>
        <position position="176"/>
    </location>
    <ligand>
        <name>a divalent metal cation</name>
        <dbReference type="ChEBI" id="CHEBI:60240"/>
        <label>2</label>
        <note>catalytic</note>
    </ligand>
</feature>
<dbReference type="InterPro" id="IPR016181">
    <property type="entry name" value="Acyl_CoA_acyltransferase"/>
</dbReference>
<evidence type="ECO:0000313" key="9">
    <source>
        <dbReference type="Proteomes" id="UP000829401"/>
    </source>
</evidence>
<dbReference type="PROSITE" id="PS51186">
    <property type="entry name" value="GNAT"/>
    <property type="match status" value="1"/>
</dbReference>
<feature type="binding site" evidence="6">
    <location>
        <position position="183"/>
    </location>
    <ligand>
        <name>substrate</name>
    </ligand>
</feature>
<evidence type="ECO:0000256" key="6">
    <source>
        <dbReference type="HAMAP-Rule" id="MF_01974"/>
    </source>
</evidence>
<feature type="binding site" evidence="6">
    <location>
        <position position="240"/>
    </location>
    <ligand>
        <name>a divalent metal cation</name>
        <dbReference type="ChEBI" id="CHEBI:60240"/>
        <label>1</label>
    </ligand>
</feature>
<dbReference type="GO" id="GO:0005829">
    <property type="term" value="C:cytosol"/>
    <property type="evidence" value="ECO:0007669"/>
    <property type="project" value="TreeGrafter"/>
</dbReference>
<dbReference type="CDD" id="cd04301">
    <property type="entry name" value="NAT_SF"/>
    <property type="match status" value="1"/>
</dbReference>
<dbReference type="GO" id="GO:0004239">
    <property type="term" value="F:initiator methionyl aminopeptidase activity"/>
    <property type="evidence" value="ECO:0007669"/>
    <property type="project" value="UniProtKB-UniRule"/>
</dbReference>
<dbReference type="eggNOG" id="COG0024">
    <property type="taxonomic scope" value="Bacteria"/>
</dbReference>
<organism evidence="8 9">
    <name type="scientific">Alicyclobacillus acidoterrestris (strain ATCC 49025 / DSM 3922 / CIP 106132 / NCIMB 13137 / GD3B)</name>
    <dbReference type="NCBI Taxonomy" id="1356854"/>
    <lineage>
        <taxon>Bacteria</taxon>
        <taxon>Bacillati</taxon>
        <taxon>Bacillota</taxon>
        <taxon>Bacilli</taxon>
        <taxon>Bacillales</taxon>
        <taxon>Alicyclobacillaceae</taxon>
        <taxon>Alicyclobacillus</taxon>
    </lineage>
</organism>
<evidence type="ECO:0000256" key="2">
    <source>
        <dbReference type="ARBA" id="ARBA00022438"/>
    </source>
</evidence>
<dbReference type="SUPFAM" id="SSF55920">
    <property type="entry name" value="Creatinase/aminopeptidase"/>
    <property type="match status" value="1"/>
</dbReference>
<dbReference type="PRINTS" id="PR00599">
    <property type="entry name" value="MAPEPTIDASE"/>
</dbReference>
<gene>
    <name evidence="6 8" type="primary">map</name>
    <name evidence="8" type="ORF">K1I37_14020</name>
</gene>
<protein>
    <recommendedName>
        <fullName evidence="6 7">Methionine aminopeptidase</fullName>
        <shortName evidence="6">MAP</shortName>
        <shortName evidence="6">MetAP</shortName>
        <ecNumber evidence="6 7">3.4.11.18</ecNumber>
    </recommendedName>
    <alternativeName>
        <fullName evidence="6">Peptidase M</fullName>
    </alternativeName>
</protein>
<dbReference type="AlphaFoldDB" id="T0BKH6"/>
<dbReference type="GO" id="GO:0016747">
    <property type="term" value="F:acyltransferase activity, transferring groups other than amino-acyl groups"/>
    <property type="evidence" value="ECO:0007669"/>
    <property type="project" value="InterPro"/>
</dbReference>
<feature type="binding site" evidence="6">
    <location>
        <position position="209"/>
    </location>
    <ligand>
        <name>a divalent metal cation</name>
        <dbReference type="ChEBI" id="CHEBI:60240"/>
        <label>2</label>
        <note>catalytic</note>
    </ligand>
</feature>
<accession>A0A9E7CXE1</accession>
<proteinExistence type="inferred from homology"/>
<comment type="function">
    <text evidence="1 6">Removes the N-terminal methionine from nascent proteins. The N-terminal methionine is often cleaved when the second residue in the primary sequence is small and uncharged (Met-Ala-, Cys, Gly, Pro, Ser, Thr, or Val). Requires deformylation of the N(alpha)-formylated initiator methionine before it can be hydrolyzed.</text>
</comment>
<dbReference type="STRING" id="1356854.N007_17595"/>
<comment type="catalytic activity">
    <reaction evidence="6 7">
        <text>Release of N-terminal amino acids, preferentially methionine, from peptides and arylamides.</text>
        <dbReference type="EC" id="3.4.11.18"/>
    </reaction>
</comment>
<dbReference type="InterPro" id="IPR036005">
    <property type="entry name" value="Creatinase/aminopeptidase-like"/>
</dbReference>
<keyword evidence="3 6" id="KW-0645">Protease</keyword>
<evidence type="ECO:0000256" key="7">
    <source>
        <dbReference type="RuleBase" id="RU003653"/>
    </source>
</evidence>
<comment type="cofactor">
    <cofactor evidence="6">
        <name>Co(2+)</name>
        <dbReference type="ChEBI" id="CHEBI:48828"/>
    </cofactor>
    <cofactor evidence="6">
        <name>Zn(2+)</name>
        <dbReference type="ChEBI" id="CHEBI:29105"/>
    </cofactor>
    <cofactor evidence="6">
        <name>Mn(2+)</name>
        <dbReference type="ChEBI" id="CHEBI:29035"/>
    </cofactor>
    <cofactor evidence="6">
        <name>Fe(2+)</name>
        <dbReference type="ChEBI" id="CHEBI:29033"/>
    </cofactor>
    <text evidence="6">Binds 2 divalent metal cations per subunit. Has a high-affinity and a low affinity metal-binding site. The true nature of the physiological cofactor is under debate. The enzyme is active with cobalt, zinc, manganese or divalent iron ions. Most likely, methionine aminopeptidases function as mononuclear Fe(2+)-metalloproteases under physiological conditions, and the catalytically relevant metal-binding site has been assigned to the histidine-containing high-affinity site.</text>
</comment>
<dbReference type="OrthoDB" id="9802055at2"/>
<dbReference type="PANTHER" id="PTHR43330:SF27">
    <property type="entry name" value="METHIONINE AMINOPEPTIDASE"/>
    <property type="match status" value="1"/>
</dbReference>
<dbReference type="HAMAP" id="MF_01974">
    <property type="entry name" value="MetAP_1"/>
    <property type="match status" value="1"/>
</dbReference>
<evidence type="ECO:0000256" key="5">
    <source>
        <dbReference type="ARBA" id="ARBA00022801"/>
    </source>
</evidence>
<dbReference type="NCBIfam" id="TIGR00500">
    <property type="entry name" value="met_pdase_I"/>
    <property type="match status" value="1"/>
</dbReference>
<dbReference type="CDD" id="cd01086">
    <property type="entry name" value="MetAP1"/>
    <property type="match status" value="1"/>
</dbReference>
<dbReference type="GO" id="GO:0046872">
    <property type="term" value="F:metal ion binding"/>
    <property type="evidence" value="ECO:0007669"/>
    <property type="project" value="UniProtKB-UniRule"/>
</dbReference>
<sequence length="417" mass="45513">MPMKGADSVIYTRTEQELSNMRQCGEINAQVHEVLRHAIQPGITTRELDAIAGAEIRQAGAKSSIRDALGFPGDICISINEEVGHGIPGDYAIQPGDLVKIDISIEYAGYHTDCAYTHIIEPVPAQAAQLVAATRQALAAGIQCARPGGHCSDISYAIGQMIQDSGYAVIRHANGHGIGTSLHEDPIIANFGPPGRGPRLREGMVIAVEPVVSMGTRYTLCRSDGWTDVTADGSLCAHFEHTIVITDGQPEILTKLPNSTSDRPALPVQYRDMREDDKSRLLQLAAAEMDDILITAWGRRVRPDEIFDPSATTKVLETEDGLAGFFTYSERQDVMFLHTVVIASDIQGQGLGKQVMRYLEEAARARGLAGVELCVQTNNRRAIRFYERLGFQPVEMPYANTKLMHKAVTSAGDTRWS</sequence>
<dbReference type="Pfam" id="PF00583">
    <property type="entry name" value="Acetyltransf_1"/>
    <property type="match status" value="1"/>
</dbReference>
<dbReference type="PANTHER" id="PTHR43330">
    <property type="entry name" value="METHIONINE AMINOPEPTIDASE"/>
    <property type="match status" value="1"/>
</dbReference>
<dbReference type="InterPro" id="IPR002467">
    <property type="entry name" value="Pept_M24A_MAP1"/>
</dbReference>
<dbReference type="Pfam" id="PF00557">
    <property type="entry name" value="Peptidase_M24"/>
    <property type="match status" value="1"/>
</dbReference>
<dbReference type="Proteomes" id="UP000829401">
    <property type="component" value="Chromosome"/>
</dbReference>
<comment type="similarity">
    <text evidence="6">Belongs to the peptidase M24A family. Methionine aminopeptidase type 1 subfamily.</text>
</comment>
<feature type="binding site" evidence="6">
    <location>
        <position position="113"/>
    </location>
    <ligand>
        <name>a divalent metal cation</name>
        <dbReference type="ChEBI" id="CHEBI:60240"/>
        <label>1</label>
    </ligand>
</feature>
<dbReference type="KEGG" id="aaco:K1I37_14020"/>
<dbReference type="InterPro" id="IPR001714">
    <property type="entry name" value="Pept_M24_MAP"/>
</dbReference>
<evidence type="ECO:0000256" key="4">
    <source>
        <dbReference type="ARBA" id="ARBA00022723"/>
    </source>
</evidence>
<dbReference type="InterPro" id="IPR000182">
    <property type="entry name" value="GNAT_dom"/>
</dbReference>
<dbReference type="SUPFAM" id="SSF55729">
    <property type="entry name" value="Acyl-CoA N-acyltransferases (Nat)"/>
    <property type="match status" value="1"/>
</dbReference>
<evidence type="ECO:0000256" key="1">
    <source>
        <dbReference type="ARBA" id="ARBA00002521"/>
    </source>
</evidence>